<comment type="pathway">
    <text evidence="5">Amino-acid biosynthesis; D-alanine biosynthesis; D-alanine from L-alanine: step 1/1.</text>
</comment>
<keyword evidence="10" id="KW-1185">Reference proteome</keyword>
<dbReference type="InterPro" id="IPR029066">
    <property type="entry name" value="PLP-binding_barrel"/>
</dbReference>
<dbReference type="InterPro" id="IPR009006">
    <property type="entry name" value="Ala_racemase/Decarboxylase_C"/>
</dbReference>
<name>A0A077DD80_9BURK</name>
<dbReference type="GO" id="GO:0005829">
    <property type="term" value="C:cytosol"/>
    <property type="evidence" value="ECO:0007669"/>
    <property type="project" value="TreeGrafter"/>
</dbReference>
<dbReference type="PANTHER" id="PTHR30511:SF0">
    <property type="entry name" value="ALANINE RACEMASE, CATABOLIC-RELATED"/>
    <property type="match status" value="1"/>
</dbReference>
<keyword evidence="4 5" id="KW-0413">Isomerase</keyword>
<proteinExistence type="inferred from homology"/>
<dbReference type="PANTHER" id="PTHR30511">
    <property type="entry name" value="ALANINE RACEMASE"/>
    <property type="match status" value="1"/>
</dbReference>
<evidence type="ECO:0000313" key="10">
    <source>
        <dbReference type="Proteomes" id="UP000028945"/>
    </source>
</evidence>
<evidence type="ECO:0000256" key="1">
    <source>
        <dbReference type="ARBA" id="ARBA00000316"/>
    </source>
</evidence>
<dbReference type="FunFam" id="3.20.20.10:FF:000002">
    <property type="entry name" value="Alanine racemase"/>
    <property type="match status" value="1"/>
</dbReference>
<dbReference type="GO" id="GO:0030170">
    <property type="term" value="F:pyridoxal phosphate binding"/>
    <property type="evidence" value="ECO:0007669"/>
    <property type="project" value="UniProtKB-UniRule"/>
</dbReference>
<evidence type="ECO:0000256" key="4">
    <source>
        <dbReference type="ARBA" id="ARBA00023235"/>
    </source>
</evidence>
<feature type="domain" description="Alanine racemase C-terminal" evidence="8">
    <location>
        <begin position="240"/>
        <end position="366"/>
    </location>
</feature>
<dbReference type="PROSITE" id="PS00395">
    <property type="entry name" value="ALANINE_RACEMASE"/>
    <property type="match status" value="1"/>
</dbReference>
<evidence type="ECO:0000259" key="8">
    <source>
        <dbReference type="SMART" id="SM01005"/>
    </source>
</evidence>
<keyword evidence="3 5" id="KW-0663">Pyridoxal phosphate</keyword>
<dbReference type="HAMAP" id="MF_01201">
    <property type="entry name" value="Ala_racemase"/>
    <property type="match status" value="1"/>
</dbReference>
<dbReference type="SMART" id="SM01005">
    <property type="entry name" value="Ala_racemase_C"/>
    <property type="match status" value="1"/>
</dbReference>
<dbReference type="Proteomes" id="UP000028945">
    <property type="component" value="Chromosome"/>
</dbReference>
<feature type="binding site" evidence="5 7">
    <location>
        <position position="310"/>
    </location>
    <ligand>
        <name>substrate</name>
    </ligand>
</feature>
<dbReference type="EMBL" id="CP009238">
    <property type="protein sequence ID" value="AIL32790.1"/>
    <property type="molecule type" value="Genomic_DNA"/>
</dbReference>
<dbReference type="InterPro" id="IPR000821">
    <property type="entry name" value="Ala_racemase"/>
</dbReference>
<comment type="catalytic activity">
    <reaction evidence="1 5">
        <text>L-alanine = D-alanine</text>
        <dbReference type="Rhea" id="RHEA:20249"/>
        <dbReference type="ChEBI" id="CHEBI:57416"/>
        <dbReference type="ChEBI" id="CHEBI:57972"/>
        <dbReference type="EC" id="5.1.1.1"/>
    </reaction>
</comment>
<dbReference type="GO" id="GO:0030632">
    <property type="term" value="P:D-alanine biosynthetic process"/>
    <property type="evidence" value="ECO:0007669"/>
    <property type="project" value="UniProtKB-UniRule"/>
</dbReference>
<dbReference type="Pfam" id="PF00842">
    <property type="entry name" value="Ala_racemase_C"/>
    <property type="match status" value="1"/>
</dbReference>
<dbReference type="NCBIfam" id="TIGR00492">
    <property type="entry name" value="alr"/>
    <property type="match status" value="1"/>
</dbReference>
<comment type="cofactor">
    <cofactor evidence="2 5 6">
        <name>pyridoxal 5'-phosphate</name>
        <dbReference type="ChEBI" id="CHEBI:597326"/>
    </cofactor>
</comment>
<evidence type="ECO:0000256" key="7">
    <source>
        <dbReference type="PIRSR" id="PIRSR600821-52"/>
    </source>
</evidence>
<evidence type="ECO:0000313" key="9">
    <source>
        <dbReference type="EMBL" id="AIL32790.1"/>
    </source>
</evidence>
<feature type="active site" description="Proton acceptor; specific for D-alanine" evidence="5">
    <location>
        <position position="36"/>
    </location>
</feature>
<gene>
    <name evidence="9" type="ORF">IX83_05210</name>
</gene>
<dbReference type="STRING" id="1072685.IX83_05210"/>
<dbReference type="UniPathway" id="UPA00042">
    <property type="reaction ID" value="UER00497"/>
</dbReference>
<dbReference type="KEGG" id="bpsi:IX83_05210"/>
<dbReference type="EC" id="5.1.1.1" evidence="5"/>
<dbReference type="GO" id="GO:0008784">
    <property type="term" value="F:alanine racemase activity"/>
    <property type="evidence" value="ECO:0007669"/>
    <property type="project" value="UniProtKB-UniRule"/>
</dbReference>
<comment type="function">
    <text evidence="5">Catalyzes the interconversion of L-alanine and D-alanine. May also act on other amino acids.</text>
</comment>
<feature type="modified residue" description="N6-(pyridoxal phosphate)lysine" evidence="5 6">
    <location>
        <position position="36"/>
    </location>
</feature>
<dbReference type="Pfam" id="PF01168">
    <property type="entry name" value="Ala_racemase_N"/>
    <property type="match status" value="1"/>
</dbReference>
<dbReference type="SUPFAM" id="SSF51419">
    <property type="entry name" value="PLP-binding barrel"/>
    <property type="match status" value="1"/>
</dbReference>
<evidence type="ECO:0000256" key="5">
    <source>
        <dbReference type="HAMAP-Rule" id="MF_01201"/>
    </source>
</evidence>
<dbReference type="InterPro" id="IPR020622">
    <property type="entry name" value="Ala_racemase_pyridoxalP-BS"/>
</dbReference>
<evidence type="ECO:0000256" key="6">
    <source>
        <dbReference type="PIRSR" id="PIRSR600821-50"/>
    </source>
</evidence>
<dbReference type="Gene3D" id="2.40.37.10">
    <property type="entry name" value="Lyase, Ornithine Decarboxylase, Chain A, domain 1"/>
    <property type="match status" value="1"/>
</dbReference>
<dbReference type="InterPro" id="IPR001608">
    <property type="entry name" value="Ala_racemase_N"/>
</dbReference>
<dbReference type="PRINTS" id="PR00992">
    <property type="entry name" value="ALARACEMASE"/>
</dbReference>
<feature type="binding site" evidence="5 7">
    <location>
        <position position="131"/>
    </location>
    <ligand>
        <name>substrate</name>
    </ligand>
</feature>
<dbReference type="HOGENOM" id="CLU_028393_1_0_4"/>
<dbReference type="RefSeq" id="WP_038499878.1">
    <property type="nucleotide sequence ID" value="NZ_AFWK01000045.1"/>
</dbReference>
<reference evidence="9 10" key="1">
    <citation type="journal article" date="2014" name="BMC Genomics">
        <title>A genomic perspective on a new bacterial genus and species from the Alcaligenaceae family, Basilea psittacipulmonis.</title>
        <authorList>
            <person name="Whiteson K.L."/>
            <person name="Hernandez D."/>
            <person name="Lazarevic V."/>
            <person name="Gaia N."/>
            <person name="Farinelli L."/>
            <person name="Francois P."/>
            <person name="Pilo P."/>
            <person name="Frey J."/>
            <person name="Schrenzel J."/>
        </authorList>
    </citation>
    <scope>NUCLEOTIDE SEQUENCE [LARGE SCALE GENOMIC DNA]</scope>
    <source>
        <strain evidence="9 10">DSM 24701</strain>
    </source>
</reference>
<sequence>MPRPIKAQINLAAMKHNLSVFKQALPADKNVWAVVKANAYGHGIEQACQGFAEADGLAMLDIQEAKKCREYGWKKPILLLEGIFEPADLDRVQQYDLTISIHQTRQIEWIKQAVIHHPIRVAIKVNSGMNRLGFTHANLSQAYTEIKQLEQLGKVSSIGVITHFARADEKCLEHAKKQLSTFQEMIAGFDWDWISCCNSAASLQLPEAVSLGQWVRAGISLYGSNALAYDETDWLKVQAAMNLDAQIIAIQDVCSGQAIGYSGLFVTKRASRIAVIACGYADGYPRVIGKGANVRILKGGVAPIVGRVSMDMMTIDVTDLPQVKEGDWVRLWGQGGPSIDEVAQQAGTLGYELMCALAKRVPVEVITKE</sequence>
<dbReference type="AlphaFoldDB" id="A0A077DD80"/>
<dbReference type="OrthoDB" id="9813814at2"/>
<organism evidence="9 10">
    <name type="scientific">Basilea psittacipulmonis DSM 24701</name>
    <dbReference type="NCBI Taxonomy" id="1072685"/>
    <lineage>
        <taxon>Bacteria</taxon>
        <taxon>Pseudomonadati</taxon>
        <taxon>Pseudomonadota</taxon>
        <taxon>Betaproteobacteria</taxon>
        <taxon>Burkholderiales</taxon>
        <taxon>Alcaligenaceae</taxon>
        <taxon>Basilea</taxon>
    </lineage>
</organism>
<dbReference type="SUPFAM" id="SSF50621">
    <property type="entry name" value="Alanine racemase C-terminal domain-like"/>
    <property type="match status" value="1"/>
</dbReference>
<protein>
    <recommendedName>
        <fullName evidence="5">Alanine racemase</fullName>
        <ecNumber evidence="5">5.1.1.1</ecNumber>
    </recommendedName>
</protein>
<evidence type="ECO:0000256" key="3">
    <source>
        <dbReference type="ARBA" id="ARBA00022898"/>
    </source>
</evidence>
<accession>A0A077DD80</accession>
<feature type="active site" description="Proton acceptor; specific for L-alanine" evidence="5">
    <location>
        <position position="261"/>
    </location>
</feature>
<dbReference type="InterPro" id="IPR011079">
    <property type="entry name" value="Ala_racemase_C"/>
</dbReference>
<dbReference type="eggNOG" id="COG0787">
    <property type="taxonomic scope" value="Bacteria"/>
</dbReference>
<dbReference type="Gene3D" id="3.20.20.10">
    <property type="entry name" value="Alanine racemase"/>
    <property type="match status" value="1"/>
</dbReference>
<evidence type="ECO:0000256" key="2">
    <source>
        <dbReference type="ARBA" id="ARBA00001933"/>
    </source>
</evidence>
<comment type="similarity">
    <text evidence="5">Belongs to the alanine racemase family.</text>
</comment>